<evidence type="ECO:0000256" key="5">
    <source>
        <dbReference type="ARBA" id="ARBA00034865"/>
    </source>
</evidence>
<evidence type="ECO:0000256" key="1">
    <source>
        <dbReference type="ARBA" id="ARBA00004245"/>
    </source>
</evidence>
<comment type="similarity">
    <text evidence="4">Belongs to the dynactin subunits 5/6 family. Dynactin subunit 5 subfamily.</text>
</comment>
<reference evidence="6" key="1">
    <citation type="journal article" date="2020" name="Stud. Mycol.">
        <title>101 Dothideomycetes genomes: a test case for predicting lifestyles and emergence of pathogens.</title>
        <authorList>
            <person name="Haridas S."/>
            <person name="Albert R."/>
            <person name="Binder M."/>
            <person name="Bloem J."/>
            <person name="Labutti K."/>
            <person name="Salamov A."/>
            <person name="Andreopoulos B."/>
            <person name="Baker S."/>
            <person name="Barry K."/>
            <person name="Bills G."/>
            <person name="Bluhm B."/>
            <person name="Cannon C."/>
            <person name="Castanera R."/>
            <person name="Culley D."/>
            <person name="Daum C."/>
            <person name="Ezra D."/>
            <person name="Gonzalez J."/>
            <person name="Henrissat B."/>
            <person name="Kuo A."/>
            <person name="Liang C."/>
            <person name="Lipzen A."/>
            <person name="Lutzoni F."/>
            <person name="Magnuson J."/>
            <person name="Mondo S."/>
            <person name="Nolan M."/>
            <person name="Ohm R."/>
            <person name="Pangilinan J."/>
            <person name="Park H.-J."/>
            <person name="Ramirez L."/>
            <person name="Alfaro M."/>
            <person name="Sun H."/>
            <person name="Tritt A."/>
            <person name="Yoshinaga Y."/>
            <person name="Zwiers L.-H."/>
            <person name="Turgeon B."/>
            <person name="Goodwin S."/>
            <person name="Spatafora J."/>
            <person name="Crous P."/>
            <person name="Grigoriev I."/>
        </authorList>
    </citation>
    <scope>NUCLEOTIDE SEQUENCE</scope>
    <source>
        <strain evidence="6">CBS 121739</strain>
    </source>
</reference>
<dbReference type="PANTHER" id="PTHR46126:SF1">
    <property type="entry name" value="DYNACTIN SUBUNIT 5"/>
    <property type="match status" value="1"/>
</dbReference>
<keyword evidence="7" id="KW-1185">Reference proteome</keyword>
<evidence type="ECO:0000256" key="4">
    <source>
        <dbReference type="ARBA" id="ARBA00034706"/>
    </source>
</evidence>
<dbReference type="Gene3D" id="2.160.10.10">
    <property type="entry name" value="Hexapeptide repeat proteins"/>
    <property type="match status" value="1"/>
</dbReference>
<keyword evidence="2" id="KW-0963">Cytoplasm</keyword>
<evidence type="ECO:0000256" key="3">
    <source>
        <dbReference type="ARBA" id="ARBA00023212"/>
    </source>
</evidence>
<keyword evidence="3" id="KW-0206">Cytoskeleton</keyword>
<dbReference type="Pfam" id="PF21711">
    <property type="entry name" value="DCTN5"/>
    <property type="match status" value="1"/>
</dbReference>
<dbReference type="GeneID" id="54490540"/>
<name>A0A6A6W9L1_9PEZI</name>
<dbReference type="InterPro" id="IPR047125">
    <property type="entry name" value="DCTN5"/>
</dbReference>
<dbReference type="RefSeq" id="XP_033600232.1">
    <property type="nucleotide sequence ID" value="XM_033749486.1"/>
</dbReference>
<dbReference type="Proteomes" id="UP000799437">
    <property type="component" value="Unassembled WGS sequence"/>
</dbReference>
<gene>
    <name evidence="6" type="ORF">EJ05DRAFT_538910</name>
</gene>
<dbReference type="OrthoDB" id="417208at2759"/>
<comment type="subcellular location">
    <subcellularLocation>
        <location evidence="1">Cytoplasm</location>
        <location evidence="1">Cytoskeleton</location>
    </subcellularLocation>
</comment>
<sequence>MSRPAVTSRKSAKSEYIETDSLNKVSRRTCISGTANITLAGRTVVQADVHLRGDLHRLNHPTAQQPTTTKPASVGPSISVGKCVVVSSGSVLRPPSRVSRGIVQFYPMKVGDHVFIGSNTHVSSISIASHVHISENCILHPFSIINQNVKILPNTIVPGQMVVPANSMIGGQPARVVGEVGEGWGVSTGGAGGEWVEGGELRELVRSI</sequence>
<dbReference type="EMBL" id="ML996573">
    <property type="protein sequence ID" value="KAF2757781.1"/>
    <property type="molecule type" value="Genomic_DNA"/>
</dbReference>
<dbReference type="InterPro" id="IPR011004">
    <property type="entry name" value="Trimer_LpxA-like_sf"/>
</dbReference>
<evidence type="ECO:0000256" key="2">
    <source>
        <dbReference type="ARBA" id="ARBA00022490"/>
    </source>
</evidence>
<dbReference type="AlphaFoldDB" id="A0A6A6W9L1"/>
<dbReference type="GO" id="GO:0005869">
    <property type="term" value="C:dynactin complex"/>
    <property type="evidence" value="ECO:0007669"/>
    <property type="project" value="TreeGrafter"/>
</dbReference>
<dbReference type="CDD" id="cd03359">
    <property type="entry name" value="LbH_Dynactin_5"/>
    <property type="match status" value="1"/>
</dbReference>
<protein>
    <recommendedName>
        <fullName evidence="5">Dynactin subunit 5</fullName>
    </recommendedName>
</protein>
<dbReference type="SUPFAM" id="SSF51161">
    <property type="entry name" value="Trimeric LpxA-like enzymes"/>
    <property type="match status" value="1"/>
</dbReference>
<feature type="non-terminal residue" evidence="6">
    <location>
        <position position="208"/>
    </location>
</feature>
<evidence type="ECO:0000313" key="6">
    <source>
        <dbReference type="EMBL" id="KAF2757781.1"/>
    </source>
</evidence>
<evidence type="ECO:0000313" key="7">
    <source>
        <dbReference type="Proteomes" id="UP000799437"/>
    </source>
</evidence>
<accession>A0A6A6W9L1</accession>
<organism evidence="6 7">
    <name type="scientific">Pseudovirgaria hyperparasitica</name>
    <dbReference type="NCBI Taxonomy" id="470096"/>
    <lineage>
        <taxon>Eukaryota</taxon>
        <taxon>Fungi</taxon>
        <taxon>Dikarya</taxon>
        <taxon>Ascomycota</taxon>
        <taxon>Pezizomycotina</taxon>
        <taxon>Dothideomycetes</taxon>
        <taxon>Dothideomycetes incertae sedis</taxon>
        <taxon>Acrospermales</taxon>
        <taxon>Acrospermaceae</taxon>
        <taxon>Pseudovirgaria</taxon>
    </lineage>
</organism>
<dbReference type="PANTHER" id="PTHR46126">
    <property type="entry name" value="DYNACTIN SUBUNIT 5"/>
    <property type="match status" value="1"/>
</dbReference>
<proteinExistence type="inferred from homology"/>